<feature type="transmembrane region" description="Helical" evidence="2">
    <location>
        <begin position="480"/>
        <end position="500"/>
    </location>
</feature>
<proteinExistence type="predicted"/>
<feature type="region of interest" description="Disordered" evidence="1">
    <location>
        <begin position="532"/>
        <end position="565"/>
    </location>
</feature>
<gene>
    <name evidence="3" type="ORF">Sjap_004084</name>
</gene>
<dbReference type="Proteomes" id="UP001417504">
    <property type="component" value="Unassembled WGS sequence"/>
</dbReference>
<keyword evidence="2" id="KW-0472">Membrane</keyword>
<organism evidence="3 4">
    <name type="scientific">Stephania japonica</name>
    <dbReference type="NCBI Taxonomy" id="461633"/>
    <lineage>
        <taxon>Eukaryota</taxon>
        <taxon>Viridiplantae</taxon>
        <taxon>Streptophyta</taxon>
        <taxon>Embryophyta</taxon>
        <taxon>Tracheophyta</taxon>
        <taxon>Spermatophyta</taxon>
        <taxon>Magnoliopsida</taxon>
        <taxon>Ranunculales</taxon>
        <taxon>Menispermaceae</taxon>
        <taxon>Menispermoideae</taxon>
        <taxon>Cissampelideae</taxon>
        <taxon>Stephania</taxon>
    </lineage>
</organism>
<reference evidence="3 4" key="1">
    <citation type="submission" date="2024-01" db="EMBL/GenBank/DDBJ databases">
        <title>Genome assemblies of Stephania.</title>
        <authorList>
            <person name="Yang L."/>
        </authorList>
    </citation>
    <scope>NUCLEOTIDE SEQUENCE [LARGE SCALE GENOMIC DNA]</scope>
    <source>
        <strain evidence="3">QJT</strain>
        <tissue evidence="3">Leaf</tissue>
    </source>
</reference>
<name>A0AAP0K1N3_9MAGN</name>
<accession>A0AAP0K1N3</accession>
<dbReference type="PANTHER" id="PTHR35464">
    <property type="entry name" value="OS06G0115200 PROTEIN"/>
    <property type="match status" value="1"/>
</dbReference>
<dbReference type="AlphaFoldDB" id="A0AAP0K1N3"/>
<evidence type="ECO:0000313" key="4">
    <source>
        <dbReference type="Proteomes" id="UP001417504"/>
    </source>
</evidence>
<dbReference type="InterPro" id="IPR045288">
    <property type="entry name" value="At1g75140-like"/>
</dbReference>
<dbReference type="InterPro" id="IPR015943">
    <property type="entry name" value="WD40/YVTN_repeat-like_dom_sf"/>
</dbReference>
<evidence type="ECO:0000256" key="1">
    <source>
        <dbReference type="SAM" id="MobiDB-lite"/>
    </source>
</evidence>
<dbReference type="InterPro" id="IPR036322">
    <property type="entry name" value="WD40_repeat_dom_sf"/>
</dbReference>
<sequence length="635" mass="70845">MDVCRVAELNPNPEIKIPLVGFSNPLYLSNPYFVPIVQPTQVHPHITDQKLEESSLSDHRESRDNERKVEAFESRIDVNHVNSRLASELSDGGEEVRVDDRERLRSGSGGGGVSVTKYNPSWSERFQFLSGVKLESDATCINVLPFEDYEGFSKYVAVGDEHGRVYVLSSNGDVLVEFQTLSKSPIKSMISYMSASKNESVLVTGHGDGVVLVHRIWEASNVEEWHSLSMANVKAFESVGKGEEGSEITILEVHQVGRMRYILSSDARGNIRVLRENGTLYGSVASRSRPLAFLKQRLLFLMESGAGSLDLRSMKIKESECEGLNNSLVRNYVFDVSERSKAYGFTSDGDLIHVMLLGDIMNFKCRVRSKRKFEADDPLVIQAIKGYLLVASKEKVYVYNVSSQHYIRVGTPRPLFFTSLDEIRSSFLNSHELDKGLRSEGVLPFIASDREKLLVLGLGSGCVGIYRSNLPVFNPEFNTMLWITPLLLFFLFLFGVWQFFGKKKESLTSWGSEDPFSSTSVPTGVTTMGSGLGERAFADSSSRTSDLRDQRGGALRGPTRRYGSPTRYTGAAAAIPYRPSTADPNFRTSSTDHNFRPAADLKYRGPSIETSAFPKRRETMFPNSQVQEDNVDNIN</sequence>
<keyword evidence="2" id="KW-0812">Transmembrane</keyword>
<evidence type="ECO:0000256" key="2">
    <source>
        <dbReference type="SAM" id="Phobius"/>
    </source>
</evidence>
<feature type="region of interest" description="Disordered" evidence="1">
    <location>
        <begin position="87"/>
        <end position="111"/>
    </location>
</feature>
<feature type="compositionally biased region" description="Basic and acidic residues" evidence="1">
    <location>
        <begin position="94"/>
        <end position="105"/>
    </location>
</feature>
<dbReference type="PANTHER" id="PTHR35464:SF1">
    <property type="entry name" value="OS06G0115200 PROTEIN"/>
    <property type="match status" value="1"/>
</dbReference>
<dbReference type="Gene3D" id="2.130.10.10">
    <property type="entry name" value="YVTN repeat-like/Quinoprotein amine dehydrogenase"/>
    <property type="match status" value="1"/>
</dbReference>
<keyword evidence="4" id="KW-1185">Reference proteome</keyword>
<dbReference type="EMBL" id="JBBNAE010000002">
    <property type="protein sequence ID" value="KAK9144181.1"/>
    <property type="molecule type" value="Genomic_DNA"/>
</dbReference>
<keyword evidence="2" id="KW-1133">Transmembrane helix</keyword>
<dbReference type="SUPFAM" id="SSF50978">
    <property type="entry name" value="WD40 repeat-like"/>
    <property type="match status" value="1"/>
</dbReference>
<comment type="caution">
    <text evidence="3">The sequence shown here is derived from an EMBL/GenBank/DDBJ whole genome shotgun (WGS) entry which is preliminary data.</text>
</comment>
<protein>
    <submittedName>
        <fullName evidence="3">Uncharacterized protein</fullName>
    </submittedName>
</protein>
<evidence type="ECO:0000313" key="3">
    <source>
        <dbReference type="EMBL" id="KAK9144181.1"/>
    </source>
</evidence>